<organism evidence="2 3">
    <name type="scientific">Haloarcula quadrata</name>
    <dbReference type="NCBI Taxonomy" id="182779"/>
    <lineage>
        <taxon>Archaea</taxon>
        <taxon>Methanobacteriati</taxon>
        <taxon>Methanobacteriota</taxon>
        <taxon>Stenosarchaea group</taxon>
        <taxon>Halobacteria</taxon>
        <taxon>Halobacteriales</taxon>
        <taxon>Haloarculaceae</taxon>
        <taxon>Haloarcula</taxon>
    </lineage>
</organism>
<comment type="caution">
    <text evidence="2">The sequence shown here is derived from an EMBL/GenBank/DDBJ whole genome shotgun (WGS) entry which is preliminary data.</text>
</comment>
<dbReference type="PANTHER" id="PTHR15020">
    <property type="entry name" value="FLAVIN REDUCTASE-RELATED"/>
    <property type="match status" value="1"/>
</dbReference>
<dbReference type="SUPFAM" id="SSF51735">
    <property type="entry name" value="NAD(P)-binding Rossmann-fold domains"/>
    <property type="match status" value="1"/>
</dbReference>
<dbReference type="Gene3D" id="3.40.50.720">
    <property type="entry name" value="NAD(P)-binding Rossmann-like Domain"/>
    <property type="match status" value="1"/>
</dbReference>
<evidence type="ECO:0000313" key="2">
    <source>
        <dbReference type="EMBL" id="RKS78242.1"/>
    </source>
</evidence>
<keyword evidence="3" id="KW-1185">Reference proteome</keyword>
<protein>
    <submittedName>
        <fullName evidence="2">Putative NAD(P)-binding protein</fullName>
    </submittedName>
</protein>
<accession>A0A495QVY8</accession>
<dbReference type="AlphaFoldDB" id="A0A495QVY8"/>
<feature type="domain" description="NAD(P)-binding" evidence="1">
    <location>
        <begin position="13"/>
        <end position="200"/>
    </location>
</feature>
<dbReference type="EMBL" id="RBWW01000002">
    <property type="protein sequence ID" value="RKS78242.1"/>
    <property type="molecule type" value="Genomic_DNA"/>
</dbReference>
<dbReference type="PANTHER" id="PTHR15020:SF50">
    <property type="entry name" value="UPF0659 PROTEIN YMR090W"/>
    <property type="match status" value="1"/>
</dbReference>
<dbReference type="Pfam" id="PF13460">
    <property type="entry name" value="NAD_binding_10"/>
    <property type="match status" value="1"/>
</dbReference>
<dbReference type="RefSeq" id="WP_121304095.1">
    <property type="nucleotide sequence ID" value="NZ_RBWW01000002.1"/>
</dbReference>
<evidence type="ECO:0000259" key="1">
    <source>
        <dbReference type="Pfam" id="PF13460"/>
    </source>
</evidence>
<dbReference type="InterPro" id="IPR036291">
    <property type="entry name" value="NAD(P)-bd_dom_sf"/>
</dbReference>
<dbReference type="InterPro" id="IPR016040">
    <property type="entry name" value="NAD(P)-bd_dom"/>
</dbReference>
<gene>
    <name evidence="2" type="ORF">BDK61_3899</name>
</gene>
<sequence>MDPSDVETVFVAGASGGTGRATLRLLSSRVPTVRALTSTSAKTDDLQAAGADEVVVDDLLHPIALTDSLSDVDVVLSAVGSDITDVWSQDEYVDGAGTTNLLDAAADAGVEAFVMESAIGVGDEPASPLAAAFDVAIQPIQRAKATAEAAIREAPVRHTILRPGVLTNGPRTDTVSVAEPGAKLWGSVSRADVARLMIAAPVTPAAEDRTLEVVAKPSFPDRALHIDWQLPQSGHAGTVTVDTTDGGP</sequence>
<proteinExistence type="predicted"/>
<name>A0A495QVY8_9EURY</name>
<dbReference type="Proteomes" id="UP000268233">
    <property type="component" value="Unassembled WGS sequence"/>
</dbReference>
<evidence type="ECO:0000313" key="3">
    <source>
        <dbReference type="Proteomes" id="UP000268233"/>
    </source>
</evidence>
<reference evidence="2 3" key="1">
    <citation type="submission" date="2018-10" db="EMBL/GenBank/DDBJ databases">
        <title>Genomic Encyclopedia of Archaeal and Bacterial Type Strains, Phase II (KMG-II): from individual species to whole genera.</title>
        <authorList>
            <person name="Goeker M."/>
        </authorList>
    </citation>
    <scope>NUCLEOTIDE SEQUENCE [LARGE SCALE GENOMIC DNA]</scope>
    <source>
        <strain evidence="2 3">DSM 11927</strain>
    </source>
</reference>